<dbReference type="PANTHER" id="PTHR14140:SF27">
    <property type="entry name" value="OS04G0289800 PROTEIN"/>
    <property type="match status" value="1"/>
</dbReference>
<feature type="domain" description="YDG" evidence="4">
    <location>
        <begin position="230"/>
        <end position="370"/>
    </location>
</feature>
<dbReference type="SMART" id="SM00466">
    <property type="entry name" value="SRA"/>
    <property type="match status" value="1"/>
</dbReference>
<proteinExistence type="predicted"/>
<protein>
    <submittedName>
        <fullName evidence="5">PUA-like domain-containing protein</fullName>
    </submittedName>
</protein>
<dbReference type="InterPro" id="IPR003105">
    <property type="entry name" value="SRA_YDG"/>
</dbReference>
<name>A0A6A6PW06_9PEZI</name>
<feature type="region of interest" description="Disordered" evidence="3">
    <location>
        <begin position="1"/>
        <end position="81"/>
    </location>
</feature>
<evidence type="ECO:0000256" key="2">
    <source>
        <dbReference type="PROSITE-ProRule" id="PRU00358"/>
    </source>
</evidence>
<dbReference type="GeneID" id="54476441"/>
<gene>
    <name evidence="5" type="ORF">BDY17DRAFT_310474</name>
</gene>
<dbReference type="OrthoDB" id="2270193at2759"/>
<dbReference type="GO" id="GO:0044027">
    <property type="term" value="P:negative regulation of gene expression via chromosomal CpG island methylation"/>
    <property type="evidence" value="ECO:0007669"/>
    <property type="project" value="TreeGrafter"/>
</dbReference>
<comment type="subcellular location">
    <subcellularLocation>
        <location evidence="2">Nucleus</location>
    </subcellularLocation>
</comment>
<reference evidence="5" key="1">
    <citation type="journal article" date="2020" name="Stud. Mycol.">
        <title>101 Dothideomycetes genomes: a test case for predicting lifestyles and emergence of pathogens.</title>
        <authorList>
            <person name="Haridas S."/>
            <person name="Albert R."/>
            <person name="Binder M."/>
            <person name="Bloem J."/>
            <person name="Labutti K."/>
            <person name="Salamov A."/>
            <person name="Andreopoulos B."/>
            <person name="Baker S."/>
            <person name="Barry K."/>
            <person name="Bills G."/>
            <person name="Bluhm B."/>
            <person name="Cannon C."/>
            <person name="Castanera R."/>
            <person name="Culley D."/>
            <person name="Daum C."/>
            <person name="Ezra D."/>
            <person name="Gonzalez J."/>
            <person name="Henrissat B."/>
            <person name="Kuo A."/>
            <person name="Liang C."/>
            <person name="Lipzen A."/>
            <person name="Lutzoni F."/>
            <person name="Magnuson J."/>
            <person name="Mondo S."/>
            <person name="Nolan M."/>
            <person name="Ohm R."/>
            <person name="Pangilinan J."/>
            <person name="Park H.-J."/>
            <person name="Ramirez L."/>
            <person name="Alfaro M."/>
            <person name="Sun H."/>
            <person name="Tritt A."/>
            <person name="Yoshinaga Y."/>
            <person name="Zwiers L.-H."/>
            <person name="Turgeon B."/>
            <person name="Goodwin S."/>
            <person name="Spatafora J."/>
            <person name="Crous P."/>
            <person name="Grigoriev I."/>
        </authorList>
    </citation>
    <scope>NUCLEOTIDE SEQUENCE</scope>
    <source>
        <strain evidence="5">CBS 113389</strain>
    </source>
</reference>
<dbReference type="EMBL" id="MU001635">
    <property type="protein sequence ID" value="KAF2483477.1"/>
    <property type="molecule type" value="Genomic_DNA"/>
</dbReference>
<dbReference type="PANTHER" id="PTHR14140">
    <property type="entry name" value="E3 UBIQUITIN-PROTEIN LIGASE UHRF-RELATED"/>
    <property type="match status" value="1"/>
</dbReference>
<dbReference type="GO" id="GO:0061630">
    <property type="term" value="F:ubiquitin protein ligase activity"/>
    <property type="evidence" value="ECO:0007669"/>
    <property type="project" value="TreeGrafter"/>
</dbReference>
<dbReference type="GO" id="GO:0005634">
    <property type="term" value="C:nucleus"/>
    <property type="evidence" value="ECO:0007669"/>
    <property type="project" value="UniProtKB-SubCell"/>
</dbReference>
<evidence type="ECO:0000259" key="4">
    <source>
        <dbReference type="PROSITE" id="PS51015"/>
    </source>
</evidence>
<evidence type="ECO:0000313" key="5">
    <source>
        <dbReference type="EMBL" id="KAF2483477.1"/>
    </source>
</evidence>
<dbReference type="GO" id="GO:0016567">
    <property type="term" value="P:protein ubiquitination"/>
    <property type="evidence" value="ECO:0007669"/>
    <property type="project" value="TreeGrafter"/>
</dbReference>
<evidence type="ECO:0000313" key="6">
    <source>
        <dbReference type="Proteomes" id="UP000799767"/>
    </source>
</evidence>
<accession>A0A6A6PW06</accession>
<evidence type="ECO:0000256" key="1">
    <source>
        <dbReference type="ARBA" id="ARBA00023242"/>
    </source>
</evidence>
<dbReference type="Gene3D" id="2.30.280.10">
    <property type="entry name" value="SRA-YDG"/>
    <property type="match status" value="1"/>
</dbReference>
<evidence type="ECO:0000256" key="3">
    <source>
        <dbReference type="SAM" id="MobiDB-lite"/>
    </source>
</evidence>
<dbReference type="SUPFAM" id="SSF88697">
    <property type="entry name" value="PUA domain-like"/>
    <property type="match status" value="1"/>
</dbReference>
<keyword evidence="6" id="KW-1185">Reference proteome</keyword>
<sequence length="408" mass="45514">MTSNASPQWPQRNGAQRPAAATNSSSERQATTSSAIKEERRPTLSDLPKIAKRTSVASPQSPPQDEPTAGTGTPPERPPKWYADLKVKNARDKNFSNADTLLGRLSDDIRKCRTAGSGNRVPIFDKIRELLHIIVFVEVTPDLLKAKHMLENNGALAKLFDDQRSDGVNWPFDIKADARELYNKWCDRVFETDLLRGIKFHVKSVNDKKEGQKTTDSLDRTYPTTRSNYHGNGKLLNGQWWPLQICALRDGAHGSSQGGIHGRNDDCAYSVIMSGGTDSTGKKYPDVDDGDEVLYCGTDSVNGKIAEATSHLIRSAEKKKPVRLLRSSNLGSQYAPEAGFRYDGLYDVVSFENLDGPESMRQRHQFKLKRQAGQDPIRALGPERRPTQQELDEYKKHKRLAGKIKGQV</sequence>
<dbReference type="Pfam" id="PF02182">
    <property type="entry name" value="SAD_SRA"/>
    <property type="match status" value="1"/>
</dbReference>
<dbReference type="InterPro" id="IPR015947">
    <property type="entry name" value="PUA-like_sf"/>
</dbReference>
<feature type="compositionally biased region" description="Polar residues" evidence="3">
    <location>
        <begin position="1"/>
        <end position="14"/>
    </location>
</feature>
<feature type="compositionally biased region" description="Polar residues" evidence="3">
    <location>
        <begin position="21"/>
        <end position="35"/>
    </location>
</feature>
<dbReference type="PROSITE" id="PS51015">
    <property type="entry name" value="YDG"/>
    <property type="match status" value="1"/>
</dbReference>
<keyword evidence="1 2" id="KW-0539">Nucleus</keyword>
<dbReference type="AlphaFoldDB" id="A0A6A6PW06"/>
<organism evidence="5 6">
    <name type="scientific">Neohortaea acidophila</name>
    <dbReference type="NCBI Taxonomy" id="245834"/>
    <lineage>
        <taxon>Eukaryota</taxon>
        <taxon>Fungi</taxon>
        <taxon>Dikarya</taxon>
        <taxon>Ascomycota</taxon>
        <taxon>Pezizomycotina</taxon>
        <taxon>Dothideomycetes</taxon>
        <taxon>Dothideomycetidae</taxon>
        <taxon>Mycosphaerellales</taxon>
        <taxon>Teratosphaeriaceae</taxon>
        <taxon>Neohortaea</taxon>
    </lineage>
</organism>
<dbReference type="InterPro" id="IPR036987">
    <property type="entry name" value="SRA-YDG_sf"/>
</dbReference>
<dbReference type="RefSeq" id="XP_033590047.1">
    <property type="nucleotide sequence ID" value="XM_033735439.1"/>
</dbReference>
<dbReference type="InterPro" id="IPR045134">
    <property type="entry name" value="UHRF1/2-like"/>
</dbReference>
<dbReference type="Proteomes" id="UP000799767">
    <property type="component" value="Unassembled WGS sequence"/>
</dbReference>